<evidence type="ECO:0000256" key="7">
    <source>
        <dbReference type="ARBA" id="ARBA00022692"/>
    </source>
</evidence>
<evidence type="ECO:0000256" key="9">
    <source>
        <dbReference type="ARBA" id="ARBA00023136"/>
    </source>
</evidence>
<dbReference type="PRINTS" id="PR01035">
    <property type="entry name" value="TCRTETA"/>
</dbReference>
<dbReference type="InterPro" id="IPR050189">
    <property type="entry name" value="MFS_Efflux_Transporters"/>
</dbReference>
<dbReference type="InterPro" id="IPR036259">
    <property type="entry name" value="MFS_trans_sf"/>
</dbReference>
<dbReference type="GO" id="GO:1990961">
    <property type="term" value="P:xenobiotic detoxification by transmembrane export across the plasma membrane"/>
    <property type="evidence" value="ECO:0007669"/>
    <property type="project" value="InterPro"/>
</dbReference>
<feature type="transmembrane region" description="Helical" evidence="10">
    <location>
        <begin position="168"/>
        <end position="187"/>
    </location>
</feature>
<evidence type="ECO:0000313" key="12">
    <source>
        <dbReference type="EMBL" id="MBL4918242.1"/>
    </source>
</evidence>
<evidence type="ECO:0000256" key="1">
    <source>
        <dbReference type="ARBA" id="ARBA00003279"/>
    </source>
</evidence>
<comment type="similarity">
    <text evidence="4">Belongs to the major facilitator superfamily. TCR/Tet family.</text>
</comment>
<feature type="transmembrane region" description="Helical" evidence="10">
    <location>
        <begin position="217"/>
        <end position="241"/>
    </location>
</feature>
<proteinExistence type="inferred from homology"/>
<dbReference type="GO" id="GO:0005886">
    <property type="term" value="C:plasma membrane"/>
    <property type="evidence" value="ECO:0007669"/>
    <property type="project" value="UniProtKB-SubCell"/>
</dbReference>
<dbReference type="InterPro" id="IPR005829">
    <property type="entry name" value="Sugar_transporter_CS"/>
</dbReference>
<dbReference type="CDD" id="cd17320">
    <property type="entry name" value="MFS_MdfA_MDR_like"/>
    <property type="match status" value="1"/>
</dbReference>
<protein>
    <recommendedName>
        <fullName evidence="10">Bcr/CflA family efflux transporter</fullName>
    </recommendedName>
</protein>
<keyword evidence="9 10" id="KW-0472">Membrane</keyword>
<dbReference type="Proteomes" id="UP000648908">
    <property type="component" value="Unassembled WGS sequence"/>
</dbReference>
<gene>
    <name evidence="12" type="ORF">JL811_13515</name>
</gene>
<dbReference type="PROSITE" id="PS00216">
    <property type="entry name" value="SUGAR_TRANSPORT_1"/>
    <property type="match status" value="1"/>
</dbReference>
<keyword evidence="7 10" id="KW-0812">Transmembrane</keyword>
<feature type="transmembrane region" description="Helical" evidence="10">
    <location>
        <begin position="51"/>
        <end position="71"/>
    </location>
</feature>
<keyword evidence="8 10" id="KW-1133">Transmembrane helix</keyword>
<feature type="transmembrane region" description="Helical" evidence="10">
    <location>
        <begin position="253"/>
        <end position="271"/>
    </location>
</feature>
<evidence type="ECO:0000256" key="4">
    <source>
        <dbReference type="ARBA" id="ARBA00007520"/>
    </source>
</evidence>
<evidence type="ECO:0000256" key="8">
    <source>
        <dbReference type="ARBA" id="ARBA00022989"/>
    </source>
</evidence>
<evidence type="ECO:0000313" key="13">
    <source>
        <dbReference type="Proteomes" id="UP000648908"/>
    </source>
</evidence>
<dbReference type="NCBIfam" id="TIGR00710">
    <property type="entry name" value="efflux_Bcr_CflA"/>
    <property type="match status" value="1"/>
</dbReference>
<dbReference type="PANTHER" id="PTHR43124:SF3">
    <property type="entry name" value="CHLORAMPHENICOL EFFLUX PUMP RV0191"/>
    <property type="match status" value="1"/>
</dbReference>
<feature type="transmembrane region" description="Helical" evidence="10">
    <location>
        <begin position="21"/>
        <end position="39"/>
    </location>
</feature>
<dbReference type="EMBL" id="JAESVN010000005">
    <property type="protein sequence ID" value="MBL4918242.1"/>
    <property type="molecule type" value="Genomic_DNA"/>
</dbReference>
<name>A0A8K0Y1T4_9RHOB</name>
<dbReference type="InterPro" id="IPR011701">
    <property type="entry name" value="MFS"/>
</dbReference>
<feature type="transmembrane region" description="Helical" evidence="10">
    <location>
        <begin position="283"/>
        <end position="304"/>
    </location>
</feature>
<feature type="transmembrane region" description="Helical" evidence="10">
    <location>
        <begin position="108"/>
        <end position="128"/>
    </location>
</feature>
<dbReference type="Pfam" id="PF07690">
    <property type="entry name" value="MFS_1"/>
    <property type="match status" value="1"/>
</dbReference>
<dbReference type="PANTHER" id="PTHR43124">
    <property type="entry name" value="PURINE EFFLUX PUMP PBUE"/>
    <property type="match status" value="1"/>
</dbReference>
<comment type="similarity">
    <text evidence="3 10">Belongs to the major facilitator superfamily. Bcr/CmlA family.</text>
</comment>
<comment type="function">
    <text evidence="1">Resistance to tetracycline by an active tetracycline efflux. This is an energy-dependent process that decreases the accumulation of the antibiotic in whole cells. This protein functions as a metal-tetracycline/H(+) antiporter.</text>
</comment>
<keyword evidence="6" id="KW-1003">Cell membrane</keyword>
<evidence type="ECO:0000256" key="10">
    <source>
        <dbReference type="RuleBase" id="RU365088"/>
    </source>
</evidence>
<dbReference type="InterPro" id="IPR001958">
    <property type="entry name" value="Tet-R_TetA/multi-R_MdtG-like"/>
</dbReference>
<comment type="subcellular location">
    <subcellularLocation>
        <location evidence="10">Cell inner membrane</location>
        <topology evidence="10">Multi-pass membrane protein</topology>
    </subcellularLocation>
    <subcellularLocation>
        <location evidence="2">Cell membrane</location>
        <topology evidence="2">Multi-pass membrane protein</topology>
    </subcellularLocation>
</comment>
<evidence type="ECO:0000256" key="3">
    <source>
        <dbReference type="ARBA" id="ARBA00006236"/>
    </source>
</evidence>
<evidence type="ECO:0000256" key="2">
    <source>
        <dbReference type="ARBA" id="ARBA00004651"/>
    </source>
</evidence>
<feature type="domain" description="Major facilitator superfamily (MFS) profile" evidence="11">
    <location>
        <begin position="17"/>
        <end position="401"/>
    </location>
</feature>
<organism evidence="12 13">
    <name type="scientific">Szabonella alba</name>
    <dbReference type="NCBI Taxonomy" id="2804194"/>
    <lineage>
        <taxon>Bacteria</taxon>
        <taxon>Pseudomonadati</taxon>
        <taxon>Pseudomonadota</taxon>
        <taxon>Alphaproteobacteria</taxon>
        <taxon>Rhodobacterales</taxon>
        <taxon>Paracoccaceae</taxon>
        <taxon>Szabonella</taxon>
    </lineage>
</organism>
<comment type="caution">
    <text evidence="12">The sequence shown here is derived from an EMBL/GenBank/DDBJ whole genome shotgun (WGS) entry which is preliminary data.</text>
</comment>
<keyword evidence="10" id="KW-0997">Cell inner membrane</keyword>
<dbReference type="InterPro" id="IPR004812">
    <property type="entry name" value="Efflux_drug-R_Bcr/CmlA"/>
</dbReference>
<evidence type="ECO:0000259" key="11">
    <source>
        <dbReference type="PROSITE" id="PS50850"/>
    </source>
</evidence>
<dbReference type="RefSeq" id="WP_202689229.1">
    <property type="nucleotide sequence ID" value="NZ_JAESVN010000005.1"/>
</dbReference>
<feature type="transmembrane region" description="Helical" evidence="10">
    <location>
        <begin position="83"/>
        <end position="102"/>
    </location>
</feature>
<dbReference type="AlphaFoldDB" id="A0A8K0Y1T4"/>
<dbReference type="SUPFAM" id="SSF103473">
    <property type="entry name" value="MFS general substrate transporter"/>
    <property type="match status" value="1"/>
</dbReference>
<feature type="transmembrane region" description="Helical" evidence="10">
    <location>
        <begin position="140"/>
        <end position="162"/>
    </location>
</feature>
<dbReference type="InterPro" id="IPR020846">
    <property type="entry name" value="MFS_dom"/>
</dbReference>
<evidence type="ECO:0000256" key="6">
    <source>
        <dbReference type="ARBA" id="ARBA00022475"/>
    </source>
</evidence>
<feature type="transmembrane region" description="Helical" evidence="10">
    <location>
        <begin position="375"/>
        <end position="396"/>
    </location>
</feature>
<dbReference type="Gene3D" id="1.20.1720.10">
    <property type="entry name" value="Multidrug resistance protein D"/>
    <property type="match status" value="1"/>
</dbReference>
<evidence type="ECO:0000256" key="5">
    <source>
        <dbReference type="ARBA" id="ARBA00022448"/>
    </source>
</evidence>
<feature type="transmembrane region" description="Helical" evidence="10">
    <location>
        <begin position="340"/>
        <end position="369"/>
    </location>
</feature>
<feature type="transmembrane region" description="Helical" evidence="10">
    <location>
        <begin position="310"/>
        <end position="328"/>
    </location>
</feature>
<sequence>MSSRPLTRYLDRTTPPHLSTLVLLAGIAALSLNIFLPSLPSMALAFGVDYGVMQLSLSLYLAATAALQIVIGPISDRLGRRSVAIWAMAIFTLATLGVLLAPNFALFLTFRLMQAVVATGFVLSRAAVRDMVPQDQAASMIGYVTMGMSLVPMVGPVIGGILDAAFGWQAAFVILALSGAGMVWLLWADMGETTTQRSASFAEQFRQYPALLTSQRFWGYCLAAAFASGAFFAYLGGAPYVGTTFYGMDSATLGLYFGAPALGYMAGNFVSGRYSVRVGINRMVLWGALISTGGMAVLMLIELLGSAGPLGFFGLMVAVGLGNGLVMPNSTAGMLSVRPALAGSAAGLGGAFTIAGGAALSALAGFVLGPDTGPMPLILLMLATSAAAIFCILWVLRREARLSRG</sequence>
<accession>A0A8K0Y1T4</accession>
<keyword evidence="13" id="KW-1185">Reference proteome</keyword>
<dbReference type="PROSITE" id="PS50850">
    <property type="entry name" value="MFS"/>
    <property type="match status" value="1"/>
</dbReference>
<reference evidence="12" key="1">
    <citation type="submission" date="2021-01" db="EMBL/GenBank/DDBJ databases">
        <title>Tabrizicola alba sp. nov. a motile alkaliphilic bacterium isolated from a soda lake.</title>
        <authorList>
            <person name="Szuroczki S."/>
            <person name="Abbaszade G."/>
            <person name="Schumann P."/>
            <person name="Toth E."/>
        </authorList>
    </citation>
    <scope>NUCLEOTIDE SEQUENCE</scope>
    <source>
        <strain evidence="12">DMG-N-6</strain>
    </source>
</reference>
<dbReference type="GO" id="GO:0042910">
    <property type="term" value="F:xenobiotic transmembrane transporter activity"/>
    <property type="evidence" value="ECO:0007669"/>
    <property type="project" value="InterPro"/>
</dbReference>
<keyword evidence="5 10" id="KW-0813">Transport</keyword>